<protein>
    <submittedName>
        <fullName evidence="2">Uncharacterized protein</fullName>
    </submittedName>
</protein>
<feature type="compositionally biased region" description="Basic residues" evidence="1">
    <location>
        <begin position="154"/>
        <end position="175"/>
    </location>
</feature>
<comment type="caution">
    <text evidence="2">The sequence shown here is derived from an EMBL/GenBank/DDBJ whole genome shotgun (WGS) entry which is preliminary data.</text>
</comment>
<feature type="region of interest" description="Disordered" evidence="1">
    <location>
        <begin position="142"/>
        <end position="175"/>
    </location>
</feature>
<gene>
    <name evidence="2" type="ORF">HU200_003749</name>
</gene>
<feature type="region of interest" description="Disordered" evidence="1">
    <location>
        <begin position="35"/>
        <end position="54"/>
    </location>
</feature>
<sequence length="215" mass="23743">MDLGASGTSCSRHRGGDVRVMWPCDGLVAGRRGGGVRNPRWTGASGRRKGGGGLRPVVAALRQRSIEERREAETGRALGERKERGVNDKAKAKEVKRRLALHTRQCLPLVSPSSPTLPSNSPPAFPHSASRQILFRLSRPETNSKPRSLCRFASPHHARPRKRQRHALGRLRRPWKHRSGYAASIAALPERQTRKRAAAVQAKVASGCDDPWECH</sequence>
<evidence type="ECO:0000313" key="3">
    <source>
        <dbReference type="Proteomes" id="UP000636709"/>
    </source>
</evidence>
<feature type="region of interest" description="Disordered" evidence="1">
    <location>
        <begin position="65"/>
        <end position="92"/>
    </location>
</feature>
<dbReference type="EMBL" id="JACEFO010000227">
    <property type="protein sequence ID" value="KAF8776213.1"/>
    <property type="molecule type" value="Genomic_DNA"/>
</dbReference>
<name>A0A835KSW2_9POAL</name>
<keyword evidence="3" id="KW-1185">Reference proteome</keyword>
<dbReference type="AlphaFoldDB" id="A0A835KSW2"/>
<reference evidence="2" key="1">
    <citation type="submission" date="2020-07" db="EMBL/GenBank/DDBJ databases">
        <title>Genome sequence and genetic diversity analysis of an under-domesticated orphan crop, white fonio (Digitaria exilis).</title>
        <authorList>
            <person name="Bennetzen J.L."/>
            <person name="Chen S."/>
            <person name="Ma X."/>
            <person name="Wang X."/>
            <person name="Yssel A.E.J."/>
            <person name="Chaluvadi S.R."/>
            <person name="Johnson M."/>
            <person name="Gangashetty P."/>
            <person name="Hamidou F."/>
            <person name="Sanogo M.D."/>
            <person name="Zwaenepoel A."/>
            <person name="Wallace J."/>
            <person name="Van De Peer Y."/>
            <person name="Van Deynze A."/>
        </authorList>
    </citation>
    <scope>NUCLEOTIDE SEQUENCE</scope>
    <source>
        <tissue evidence="2">Leaves</tissue>
    </source>
</reference>
<evidence type="ECO:0000256" key="1">
    <source>
        <dbReference type="SAM" id="MobiDB-lite"/>
    </source>
</evidence>
<dbReference type="Proteomes" id="UP000636709">
    <property type="component" value="Unassembled WGS sequence"/>
</dbReference>
<proteinExistence type="predicted"/>
<accession>A0A835KSW2</accession>
<organism evidence="2 3">
    <name type="scientific">Digitaria exilis</name>
    <dbReference type="NCBI Taxonomy" id="1010633"/>
    <lineage>
        <taxon>Eukaryota</taxon>
        <taxon>Viridiplantae</taxon>
        <taxon>Streptophyta</taxon>
        <taxon>Embryophyta</taxon>
        <taxon>Tracheophyta</taxon>
        <taxon>Spermatophyta</taxon>
        <taxon>Magnoliopsida</taxon>
        <taxon>Liliopsida</taxon>
        <taxon>Poales</taxon>
        <taxon>Poaceae</taxon>
        <taxon>PACMAD clade</taxon>
        <taxon>Panicoideae</taxon>
        <taxon>Panicodae</taxon>
        <taxon>Paniceae</taxon>
        <taxon>Anthephorinae</taxon>
        <taxon>Digitaria</taxon>
    </lineage>
</organism>
<evidence type="ECO:0000313" key="2">
    <source>
        <dbReference type="EMBL" id="KAF8776213.1"/>
    </source>
</evidence>